<evidence type="ECO:0000256" key="2">
    <source>
        <dbReference type="SAM" id="MobiDB-lite"/>
    </source>
</evidence>
<feature type="coiled-coil region" evidence="1">
    <location>
        <begin position="913"/>
        <end position="947"/>
    </location>
</feature>
<feature type="coiled-coil region" evidence="1">
    <location>
        <begin position="1733"/>
        <end position="1841"/>
    </location>
</feature>
<evidence type="ECO:0000313" key="4">
    <source>
        <dbReference type="Proteomes" id="UP001516023"/>
    </source>
</evidence>
<dbReference type="Gene3D" id="6.10.250.3110">
    <property type="match status" value="1"/>
</dbReference>
<feature type="region of interest" description="Disordered" evidence="2">
    <location>
        <begin position="69"/>
        <end position="93"/>
    </location>
</feature>
<reference evidence="3 4" key="1">
    <citation type="journal article" date="2020" name="G3 (Bethesda)">
        <title>Improved Reference Genome for Cyclotella cryptica CCMP332, a Model for Cell Wall Morphogenesis, Salinity Adaptation, and Lipid Production in Diatoms (Bacillariophyta).</title>
        <authorList>
            <person name="Roberts W.R."/>
            <person name="Downey K.M."/>
            <person name="Ruck E.C."/>
            <person name="Traller J.C."/>
            <person name="Alverson A.J."/>
        </authorList>
    </citation>
    <scope>NUCLEOTIDE SEQUENCE [LARGE SCALE GENOMIC DNA]</scope>
    <source>
        <strain evidence="3 4">CCMP332</strain>
    </source>
</reference>
<dbReference type="Proteomes" id="UP001516023">
    <property type="component" value="Unassembled WGS sequence"/>
</dbReference>
<dbReference type="Gene3D" id="1.10.287.1490">
    <property type="match status" value="1"/>
</dbReference>
<keyword evidence="1" id="KW-0175">Coiled coil</keyword>
<feature type="compositionally biased region" description="Polar residues" evidence="2">
    <location>
        <begin position="14"/>
        <end position="25"/>
    </location>
</feature>
<evidence type="ECO:0000256" key="1">
    <source>
        <dbReference type="SAM" id="Coils"/>
    </source>
</evidence>
<dbReference type="PANTHER" id="PTHR43941:SF1">
    <property type="entry name" value="STRUCTURAL MAINTENANCE OF CHROMOSOMES PROTEIN 2"/>
    <property type="match status" value="1"/>
</dbReference>
<keyword evidence="4" id="KW-1185">Reference proteome</keyword>
<feature type="coiled-coil region" evidence="1">
    <location>
        <begin position="303"/>
        <end position="355"/>
    </location>
</feature>
<comment type="caution">
    <text evidence="3">The sequence shown here is derived from an EMBL/GenBank/DDBJ whole genome shotgun (WGS) entry which is preliminary data.</text>
</comment>
<feature type="coiled-coil region" evidence="1">
    <location>
        <begin position="459"/>
        <end position="504"/>
    </location>
</feature>
<feature type="coiled-coil region" evidence="1">
    <location>
        <begin position="1890"/>
        <end position="1970"/>
    </location>
</feature>
<gene>
    <name evidence="3" type="ORF">HJC23_003063</name>
</gene>
<proteinExistence type="predicted"/>
<feature type="region of interest" description="Disordered" evidence="2">
    <location>
        <begin position="258"/>
        <end position="278"/>
    </location>
</feature>
<feature type="coiled-coil region" evidence="1">
    <location>
        <begin position="657"/>
        <end position="691"/>
    </location>
</feature>
<feature type="coiled-coil region" evidence="1">
    <location>
        <begin position="781"/>
        <end position="832"/>
    </location>
</feature>
<name>A0ABD3PYL8_9STRA</name>
<protein>
    <submittedName>
        <fullName evidence="3">Uncharacterized protein</fullName>
    </submittedName>
</protein>
<dbReference type="PANTHER" id="PTHR43941">
    <property type="entry name" value="STRUCTURAL MAINTENANCE OF CHROMOSOMES PROTEIN 2"/>
    <property type="match status" value="1"/>
</dbReference>
<sequence length="2050" mass="234082">MEFPTEAAYPMSYDETTSLLSEMQRQASEIIDASRDDEEGYEVNMTDDFGTFEIAATYTWDRSLNESCDRNNPRQMLKNRPKHHQRVRGRPNIPANSNCMDAPLSPHIDANSDAPQLFHVDTTSPLSTVDPPVCNEPAEESHTSGDDSIMLNLSDLEDVVGHELDTVKRLLYKVKRERDTYKRSNLTLQKSLSEAIASRGKLETEHREALDVILATADDEKKRLKAELKQSNESKRKLKKLVSEMINEKTKMEELIKKNEHQSNDAGTKADASQGNDAKLDDVRTQHFSALSSAITDLEAKFEADMEEVIKEKDEEIEREKKSHDMIVKAMEEENKFIREELDTANESLTKLMEEHAMCGERNKEEAARLCLDFEKKQSKMEADLLIYSKTIDELETKLQTECMHTQALISEVATKKDELVSKNAEIVSLERKLSDCNAAYTREYDRMKAHLTKMCTLVESSSADRDRAREETKKLKTEIDRQNAEHKAEIARLKQKLEDSAREMVQHCTTRTGSGESLEEIVSLDIKKSNALDNGKAMDHGGKSGLLDHLKAVIQERDELAAQVARLSAATNSLNPELSASEDTTSLEEQAFKKSISSFMIDKSAESLIPELSNKKVQPSLVKTDNSTLLEGLDLAYLTINLESSTADTAAIEKERDSLASKVKILENSLNEKNKQLLALEDKLSLNEEQEIVGTVEQDLCEYTMARMNNRNETGGDTEIIKQERNQLDNEVKRLKALLKEAKVECSEGIVTSCRSLDKKAHVDRSSNWEKEIKVHQSPIGEVKEEMVRSEEKLMHQEEEMSEYNVKSCRCESLERERDNLIAELTTLKAVIEGPDKESAAVKLGEDLSSLKLEHRVEVKLLKKDHAATKTKVKLLKQELQKIGADQEEMIKAYDIERKSNAELSSSLEEMVHLLEKERALHTEQIESFRNKLDTLKSKFSKMRKKRVPIDAAYKATRILLDRYEAYSIVQEKLSSKQLKTDDECLERSMIEYVSEIEEIKTVLAGKEIEINFLKEECNKAKSRAAELELRINLSMEGSIDDSTEAVLAKKRAEIESLKNELNTAKSLYDELNQTYCDDIKKTREELNIEMTKLHQAHSDSIQAFSDACNKYESDIATAKAQVSEKETEIESLTQQLDDTKVELGKVKSHLEIHVLQESETIESLEQQLKNEKQLKETSVAQLEALEEELREVKSEVEEKEAEIEFLTQQLNDTKNGLDELESQLEFHVQKDGETIDGLEKQVVDERELRETAIAKMETLNSVIDDLKTKLQTAETKLETIDYERSDVLKHTSEISEKFEREMKTAQGEIDELNAKLARCNDELVSSRYEQSQLLNQVTAKQEDLKTKQDEIDELKTKLADCEENISKLQNECSQLLKANEVADCAQNRYEQEAKTYCDEIELLKKQMKAADVKSKQELKSEVDRLKSEFNEVIQAFEKELVDTCESNANALHEKSEEIDALKKKLSESMESISSLDLQIVELTNKNVEVTQQLDRNMALEVDLANVRMQLADAQSAESALSELKRQHASLVESYDALKQENLEVSNALKQAESSKHELKSKLHETLLSVEENLKAYNSIRASHSSLQEECQVLRDDSSSLHALVSNLNSEKEELMNDVDKQTEQNRMLCAVKSSLEQEIENYKSHQSSLEQLLAKVRDEKENLLAELEASKENISAMKNEMNSMVSEISLKQQQIDSLQEQSKTANRHLDEMVTYCDKLKTEFAGTSASLRNELEEQTESMNGVINSLKNQLHVTESEKEENRKIYEKDIELQQTEVETLKRKHAEALNDLDSLSDLVSGLKDALEEEKMNSQVLRSQFRESESERKAMLSQNIKLEEELESKLASETLMQERIHHLEVELTDLRPMPDKLTEMMKSESIMRERIHVLESQVLELNDLREKLASTQQTAATMRERIHGLETQAKNFQIEYKNAVKRKEEESSKLRVVLQECREKLNRMLEENEKLKHDNAESVGSLKSMLNEAIRSRADTDAALQESLQLLEQQKRVDIKRKGELSKLEQTVEILKSKERYLESYVSSLKNQINRGSR</sequence>
<accession>A0ABD3PYL8</accession>
<feature type="compositionally biased region" description="Basic residues" evidence="2">
    <location>
        <begin position="77"/>
        <end position="89"/>
    </location>
</feature>
<feature type="coiled-coil region" evidence="1">
    <location>
        <begin position="1498"/>
        <end position="1563"/>
    </location>
</feature>
<feature type="coiled-coil region" evidence="1">
    <location>
        <begin position="719"/>
        <end position="746"/>
    </location>
</feature>
<evidence type="ECO:0000313" key="3">
    <source>
        <dbReference type="EMBL" id="KAL3793055.1"/>
    </source>
</evidence>
<organism evidence="3 4">
    <name type="scientific">Cyclotella cryptica</name>
    <dbReference type="NCBI Taxonomy" id="29204"/>
    <lineage>
        <taxon>Eukaryota</taxon>
        <taxon>Sar</taxon>
        <taxon>Stramenopiles</taxon>
        <taxon>Ochrophyta</taxon>
        <taxon>Bacillariophyta</taxon>
        <taxon>Coscinodiscophyceae</taxon>
        <taxon>Thalassiosirophycidae</taxon>
        <taxon>Stephanodiscales</taxon>
        <taxon>Stephanodiscaceae</taxon>
        <taxon>Cyclotella</taxon>
    </lineage>
</organism>
<feature type="region of interest" description="Disordered" evidence="2">
    <location>
        <begin position="1"/>
        <end position="25"/>
    </location>
</feature>
<feature type="coiled-coil region" evidence="1">
    <location>
        <begin position="1606"/>
        <end position="1703"/>
    </location>
</feature>
<feature type="coiled-coil region" evidence="1">
    <location>
        <begin position="998"/>
        <end position="1473"/>
    </location>
</feature>
<dbReference type="EMBL" id="JABMIG020000095">
    <property type="protein sequence ID" value="KAL3793055.1"/>
    <property type="molecule type" value="Genomic_DNA"/>
</dbReference>